<keyword evidence="5" id="KW-1185">Reference proteome</keyword>
<accession>A0A8J5EUT5</accession>
<evidence type="ECO:0008006" key="6">
    <source>
        <dbReference type="Google" id="ProtNLM"/>
    </source>
</evidence>
<reference evidence="4 5" key="1">
    <citation type="submission" date="2020-08" db="EMBL/GenBank/DDBJ databases">
        <title>Plant Genome Project.</title>
        <authorList>
            <person name="Zhang R.-G."/>
        </authorList>
    </citation>
    <scope>NUCLEOTIDE SEQUENCE [LARGE SCALE GENOMIC DNA]</scope>
    <source>
        <tissue evidence="4">Rhizome</tissue>
    </source>
</reference>
<dbReference type="InterPro" id="IPR054722">
    <property type="entry name" value="PolX-like_BBD"/>
</dbReference>
<comment type="caution">
    <text evidence="4">The sequence shown here is derived from an EMBL/GenBank/DDBJ whole genome shotgun (WGS) entry which is preliminary data.</text>
</comment>
<dbReference type="PANTHER" id="PTHR47592:SF27">
    <property type="entry name" value="OS08G0421700 PROTEIN"/>
    <property type="match status" value="1"/>
</dbReference>
<feature type="compositionally biased region" description="Basic and acidic residues" evidence="1">
    <location>
        <begin position="19"/>
        <end position="29"/>
    </location>
</feature>
<dbReference type="PANTHER" id="PTHR47592">
    <property type="entry name" value="PBF68 PROTEIN"/>
    <property type="match status" value="1"/>
</dbReference>
<dbReference type="EMBL" id="JACMSC010000019">
    <property type="protein sequence ID" value="KAG6473883.1"/>
    <property type="molecule type" value="Genomic_DNA"/>
</dbReference>
<dbReference type="AlphaFoldDB" id="A0A8J5EUT5"/>
<name>A0A8J5EUT5_ZINOF</name>
<dbReference type="Pfam" id="PF22936">
    <property type="entry name" value="Pol_BBD"/>
    <property type="match status" value="1"/>
</dbReference>
<dbReference type="InterPro" id="IPR025724">
    <property type="entry name" value="GAG-pre-integrase_dom"/>
</dbReference>
<feature type="region of interest" description="Disordered" evidence="1">
    <location>
        <begin position="1"/>
        <end position="41"/>
    </location>
</feature>
<organism evidence="4 5">
    <name type="scientific">Zingiber officinale</name>
    <name type="common">Ginger</name>
    <name type="synonym">Amomum zingiber</name>
    <dbReference type="NCBI Taxonomy" id="94328"/>
    <lineage>
        <taxon>Eukaryota</taxon>
        <taxon>Viridiplantae</taxon>
        <taxon>Streptophyta</taxon>
        <taxon>Embryophyta</taxon>
        <taxon>Tracheophyta</taxon>
        <taxon>Spermatophyta</taxon>
        <taxon>Magnoliopsida</taxon>
        <taxon>Liliopsida</taxon>
        <taxon>Zingiberales</taxon>
        <taxon>Zingiberaceae</taxon>
        <taxon>Zingiber</taxon>
    </lineage>
</organism>
<feature type="region of interest" description="Disordered" evidence="1">
    <location>
        <begin position="124"/>
        <end position="179"/>
    </location>
</feature>
<evidence type="ECO:0000259" key="2">
    <source>
        <dbReference type="Pfam" id="PF13976"/>
    </source>
</evidence>
<evidence type="ECO:0000313" key="5">
    <source>
        <dbReference type="Proteomes" id="UP000734854"/>
    </source>
</evidence>
<evidence type="ECO:0000313" key="4">
    <source>
        <dbReference type="EMBL" id="KAG6473883.1"/>
    </source>
</evidence>
<feature type="compositionally biased region" description="Basic and acidic residues" evidence="1">
    <location>
        <begin position="1"/>
        <end position="11"/>
    </location>
</feature>
<gene>
    <name evidence="4" type="ORF">ZIOFF_067801</name>
</gene>
<feature type="compositionally biased region" description="Polar residues" evidence="1">
    <location>
        <begin position="124"/>
        <end position="154"/>
    </location>
</feature>
<protein>
    <recommendedName>
        <fullName evidence="6">GAG-pre-integrase domain-containing protein</fullName>
    </recommendedName>
</protein>
<proteinExistence type="predicted"/>
<feature type="domain" description="Retrovirus-related Pol polyprotein from transposon TNT 1-94-like beta-barrel" evidence="3">
    <location>
        <begin position="253"/>
        <end position="332"/>
    </location>
</feature>
<dbReference type="Proteomes" id="UP000734854">
    <property type="component" value="Unassembled WGS sequence"/>
</dbReference>
<evidence type="ECO:0000256" key="1">
    <source>
        <dbReference type="SAM" id="MobiDB-lite"/>
    </source>
</evidence>
<sequence length="454" mass="51063">MDSGEAKKSESDPGSSGRFTKEIAPDGRKIRGSRSVEAPQNLRRSSRLASIAVRHMNAGGILGLVETPPKVKRSLRLQSIAVRHMNADGVFGSLETPQKLRRSSRLASKGLFCSLLAHEQRINRSNAPSTEQAFKSKQSSTVLRNYGDSSNEGSKYSKEKSNKWRKNEKKTNWKGKAPQKSSNVESCIICKKSNHETSDCYYKCKRCKIPNHSQRDFWFQNKEKKDAANFSKEEEHEILFYSQHGYAAKHQRYLDSGASNHMTGNKELFVELNPNISSSIILGDGTYRSAKGKGTIAVQTKEGNKNLITDVLYVPSLSYNLLSIGQLIQKDFSVHFDVGKCKIFDKKRNTVVANVEMKNKTFSITLPLNNDCAFKVEDADLSHLWHLRYGHLNQRGLHLLKEKNMVTDLPNIQITSNVCEGCVYGKMHKLPFPKLSWQAKAPLELVHSDICGPM</sequence>
<feature type="domain" description="GAG-pre-integrase" evidence="2">
    <location>
        <begin position="369"/>
        <end position="427"/>
    </location>
</feature>
<dbReference type="Pfam" id="PF13976">
    <property type="entry name" value="gag_pre-integrs"/>
    <property type="match status" value="1"/>
</dbReference>
<evidence type="ECO:0000259" key="3">
    <source>
        <dbReference type="Pfam" id="PF22936"/>
    </source>
</evidence>